<reference evidence="2 3" key="1">
    <citation type="journal article" date="2024" name="IMA Fungus">
        <title>Apiospora arundinis, a panoply of carbohydrate-active enzymes and secondary metabolites.</title>
        <authorList>
            <person name="Sorensen T."/>
            <person name="Petersen C."/>
            <person name="Muurmann A.T."/>
            <person name="Christiansen J.V."/>
            <person name="Brundto M.L."/>
            <person name="Overgaard C.K."/>
            <person name="Boysen A.T."/>
            <person name="Wollenberg R.D."/>
            <person name="Larsen T.O."/>
            <person name="Sorensen J.L."/>
            <person name="Nielsen K.L."/>
            <person name="Sondergaard T.E."/>
        </authorList>
    </citation>
    <scope>NUCLEOTIDE SEQUENCE [LARGE SCALE GENOMIC DNA]</scope>
    <source>
        <strain evidence="2 3">AAU 773</strain>
    </source>
</reference>
<name>A0ABR2I931_9PEZI</name>
<evidence type="ECO:0000313" key="2">
    <source>
        <dbReference type="EMBL" id="KAK8859476.1"/>
    </source>
</evidence>
<keyword evidence="3" id="KW-1185">Reference proteome</keyword>
<evidence type="ECO:0000256" key="1">
    <source>
        <dbReference type="SAM" id="MobiDB-lite"/>
    </source>
</evidence>
<sequence>MAINFDDDFVLYDESDGDGGLSPLLFPMFQELPNAQYLGQKGYEGEERQKKSSSGNTNTFDGSSTVSQTQSPSKTAIKSEHSKSNAASRKAPEHKQQSTSSTPRFEAWIPECHGRLDDVWHSTKGEHDLAVLVVIGMKFKLLHVTKYPQLPTMEELPPDTSLNFEHYSYQRPWGACSGMKPYLDILGLGK</sequence>
<accession>A0ABR2I931</accession>
<comment type="caution">
    <text evidence="2">The sequence shown here is derived from an EMBL/GenBank/DDBJ whole genome shotgun (WGS) entry which is preliminary data.</text>
</comment>
<organism evidence="2 3">
    <name type="scientific">Apiospora arundinis</name>
    <dbReference type="NCBI Taxonomy" id="335852"/>
    <lineage>
        <taxon>Eukaryota</taxon>
        <taxon>Fungi</taxon>
        <taxon>Dikarya</taxon>
        <taxon>Ascomycota</taxon>
        <taxon>Pezizomycotina</taxon>
        <taxon>Sordariomycetes</taxon>
        <taxon>Xylariomycetidae</taxon>
        <taxon>Amphisphaeriales</taxon>
        <taxon>Apiosporaceae</taxon>
        <taxon>Apiospora</taxon>
    </lineage>
</organism>
<dbReference type="Proteomes" id="UP001390339">
    <property type="component" value="Unassembled WGS sequence"/>
</dbReference>
<gene>
    <name evidence="2" type="ORF">PGQ11_010210</name>
</gene>
<evidence type="ECO:0000313" key="3">
    <source>
        <dbReference type="Proteomes" id="UP001390339"/>
    </source>
</evidence>
<proteinExistence type="predicted"/>
<protein>
    <submittedName>
        <fullName evidence="2">Uncharacterized protein</fullName>
    </submittedName>
</protein>
<feature type="region of interest" description="Disordered" evidence="1">
    <location>
        <begin position="37"/>
        <end position="104"/>
    </location>
</feature>
<dbReference type="EMBL" id="JAPCWZ010000006">
    <property type="protein sequence ID" value="KAK8859476.1"/>
    <property type="molecule type" value="Genomic_DNA"/>
</dbReference>
<feature type="compositionally biased region" description="Polar residues" evidence="1">
    <location>
        <begin position="52"/>
        <end position="76"/>
    </location>
</feature>